<feature type="chain" id="PRO_5021185005" description="DUF2490 domain-containing protein" evidence="1">
    <location>
        <begin position="21"/>
        <end position="191"/>
    </location>
</feature>
<evidence type="ECO:0000313" key="3">
    <source>
        <dbReference type="Proteomes" id="UP000317646"/>
    </source>
</evidence>
<proteinExistence type="predicted"/>
<protein>
    <recommendedName>
        <fullName evidence="4">DUF2490 domain-containing protein</fullName>
    </recommendedName>
</protein>
<gene>
    <name evidence="2" type="ORF">EAH73_20125</name>
</gene>
<dbReference type="RefSeq" id="WP_140469248.1">
    <property type="nucleotide sequence ID" value="NZ_RCYZ01000010.1"/>
</dbReference>
<reference evidence="2 3" key="1">
    <citation type="journal article" date="2019" name="Environ. Microbiol.">
        <title>Species interactions and distinct microbial communities in high Arctic permafrost affected cryosols are associated with the CH4 and CO2 gas fluxes.</title>
        <authorList>
            <person name="Altshuler I."/>
            <person name="Hamel J."/>
            <person name="Turney S."/>
            <person name="Magnuson E."/>
            <person name="Levesque R."/>
            <person name="Greer C."/>
            <person name="Whyte L.G."/>
        </authorList>
    </citation>
    <scope>NUCLEOTIDE SEQUENCE [LARGE SCALE GENOMIC DNA]</scope>
    <source>
        <strain evidence="2 3">S9.2P</strain>
    </source>
</reference>
<evidence type="ECO:0000256" key="1">
    <source>
        <dbReference type="SAM" id="SignalP"/>
    </source>
</evidence>
<evidence type="ECO:0000313" key="2">
    <source>
        <dbReference type="EMBL" id="TPG61760.1"/>
    </source>
</evidence>
<organism evidence="2 3">
    <name type="scientific">Hymenobacter nivis</name>
    <dbReference type="NCBI Taxonomy" id="1850093"/>
    <lineage>
        <taxon>Bacteria</taxon>
        <taxon>Pseudomonadati</taxon>
        <taxon>Bacteroidota</taxon>
        <taxon>Cytophagia</taxon>
        <taxon>Cytophagales</taxon>
        <taxon>Hymenobacteraceae</taxon>
        <taxon>Hymenobacter</taxon>
    </lineage>
</organism>
<evidence type="ECO:0008006" key="4">
    <source>
        <dbReference type="Google" id="ProtNLM"/>
    </source>
</evidence>
<comment type="caution">
    <text evidence="2">The sequence shown here is derived from an EMBL/GenBank/DDBJ whole genome shotgun (WGS) entry which is preliminary data.</text>
</comment>
<feature type="signal peptide" evidence="1">
    <location>
        <begin position="1"/>
        <end position="20"/>
    </location>
</feature>
<keyword evidence="3" id="KW-1185">Reference proteome</keyword>
<sequence>MMKTLLIWCLPALAWAQAPAANPPGPWSGGLGVGNGLEAHATRQTGGHLLLLGRARYAWWGPKSGPGSKLFDQLNTRSRQTELAVLAGRSLPVGRCRAYAAAGLAYLLGRQLGDYRYTTRSSGLLWGDATYYYAYRRYQALGLPLEIGFQGPLGRNQQRLGLALQANFNPERSAYCVLLTLNLSSWGNRIK</sequence>
<accession>A0A502GK72</accession>
<dbReference type="OrthoDB" id="883180at2"/>
<dbReference type="AlphaFoldDB" id="A0A502GK72"/>
<dbReference type="EMBL" id="RCYZ01000010">
    <property type="protein sequence ID" value="TPG61760.1"/>
    <property type="molecule type" value="Genomic_DNA"/>
</dbReference>
<keyword evidence="1" id="KW-0732">Signal</keyword>
<dbReference type="Proteomes" id="UP000317646">
    <property type="component" value="Unassembled WGS sequence"/>
</dbReference>
<name>A0A502GK72_9BACT</name>